<gene>
    <name evidence="5" type="ORF">DGUA_6G001914</name>
</gene>
<dbReference type="Pfam" id="PF00147">
    <property type="entry name" value="Fibrinogen_C"/>
    <property type="match status" value="1"/>
</dbReference>
<dbReference type="InterPro" id="IPR014716">
    <property type="entry name" value="Fibrinogen_a/b/g_C_1"/>
</dbReference>
<dbReference type="AlphaFoldDB" id="A0A3B0JLC4"/>
<dbReference type="GO" id="GO:0005615">
    <property type="term" value="C:extracellular space"/>
    <property type="evidence" value="ECO:0007669"/>
    <property type="project" value="TreeGrafter"/>
</dbReference>
<evidence type="ECO:0000256" key="3">
    <source>
        <dbReference type="SAM" id="SignalP"/>
    </source>
</evidence>
<dbReference type="STRING" id="7266.A0A3B0JLC4"/>
<dbReference type="EMBL" id="OUUW01000001">
    <property type="protein sequence ID" value="SPP74299.1"/>
    <property type="molecule type" value="Genomic_DNA"/>
</dbReference>
<proteinExistence type="predicted"/>
<dbReference type="Proteomes" id="UP000268350">
    <property type="component" value="Unassembled WGS sequence"/>
</dbReference>
<dbReference type="OrthoDB" id="6145874at2759"/>
<sequence>MCTVREVRLKMENSLVLLLIVLTVPGSFQASPKIKPTKDVIKDLKNKTEVVPASSLPIVNVTPVPEKLAEVHIDQHKTIRISKGDLDDLLDVYMGKIAESAATIKDKENEINKLQTKEHTDDDLLKRFENLTEICNVQNSTYAAKLTEKDEKIKELEQKVKIYETRLKRKQHVLTELRKQNISSTALIDHLKAKVVYFEGKFREKKDDLLADWEAATTSCIPFGMSPGIHLIHLPGFLPFLVPCEGLPSAGPGWMVIQRRLDGSVNFYRNWDQYSKGFGKLNGEFFIGLEKLHRMTNSQPHELYISFRRFNGEMSYAHYDDFVIGSEEEGYELKLLGHYQGNSSDALRTHDKMKFSTFDRDNDEFTHMNCAEYHHGAWWYDFCSRSNLNGKYFKSEVDNVQGIFWEPWYSFRSLKSVQMLIRPKSQRELKDLPITKRTPRAILKRNSPSAQQINSHYL</sequence>
<feature type="chain" id="PRO_5017265879" evidence="3">
    <location>
        <begin position="31"/>
        <end position="458"/>
    </location>
</feature>
<evidence type="ECO:0000256" key="1">
    <source>
        <dbReference type="ARBA" id="ARBA00023157"/>
    </source>
</evidence>
<keyword evidence="1" id="KW-1015">Disulfide bond</keyword>
<protein>
    <submittedName>
        <fullName evidence="5">Blast:Ficolin-1</fullName>
    </submittedName>
</protein>
<keyword evidence="2" id="KW-0175">Coiled coil</keyword>
<dbReference type="SMART" id="SM00186">
    <property type="entry name" value="FBG"/>
    <property type="match status" value="1"/>
</dbReference>
<dbReference type="SUPFAM" id="SSF56496">
    <property type="entry name" value="Fibrinogen C-terminal domain-like"/>
    <property type="match status" value="1"/>
</dbReference>
<dbReference type="PROSITE" id="PS00514">
    <property type="entry name" value="FIBRINOGEN_C_1"/>
    <property type="match status" value="1"/>
</dbReference>
<dbReference type="Gene3D" id="3.90.215.10">
    <property type="entry name" value="Gamma Fibrinogen, chain A, domain 1"/>
    <property type="match status" value="1"/>
</dbReference>
<evidence type="ECO:0000259" key="4">
    <source>
        <dbReference type="PROSITE" id="PS51406"/>
    </source>
</evidence>
<evidence type="ECO:0000313" key="6">
    <source>
        <dbReference type="Proteomes" id="UP000268350"/>
    </source>
</evidence>
<reference evidence="6" key="1">
    <citation type="submission" date="2018-01" db="EMBL/GenBank/DDBJ databases">
        <authorList>
            <person name="Alioto T."/>
            <person name="Alioto T."/>
        </authorList>
    </citation>
    <scope>NUCLEOTIDE SEQUENCE [LARGE SCALE GENOMIC DNA]</scope>
</reference>
<keyword evidence="3" id="KW-0732">Signal</keyword>
<dbReference type="CDD" id="cd00087">
    <property type="entry name" value="FReD"/>
    <property type="match status" value="1"/>
</dbReference>
<accession>A0A3B0JLC4</accession>
<dbReference type="InterPro" id="IPR002181">
    <property type="entry name" value="Fibrinogen_a/b/g_C_dom"/>
</dbReference>
<dbReference type="FunFam" id="3.90.215.10:FF:000012">
    <property type="entry name" value="GH13859p"/>
    <property type="match status" value="1"/>
</dbReference>
<name>A0A3B0JLC4_DROGU</name>
<feature type="signal peptide" evidence="3">
    <location>
        <begin position="1"/>
        <end position="30"/>
    </location>
</feature>
<organism evidence="5 6">
    <name type="scientific">Drosophila guanche</name>
    <name type="common">Fruit fly</name>
    <dbReference type="NCBI Taxonomy" id="7266"/>
    <lineage>
        <taxon>Eukaryota</taxon>
        <taxon>Metazoa</taxon>
        <taxon>Ecdysozoa</taxon>
        <taxon>Arthropoda</taxon>
        <taxon>Hexapoda</taxon>
        <taxon>Insecta</taxon>
        <taxon>Pterygota</taxon>
        <taxon>Neoptera</taxon>
        <taxon>Endopterygota</taxon>
        <taxon>Diptera</taxon>
        <taxon>Brachycera</taxon>
        <taxon>Muscomorpha</taxon>
        <taxon>Ephydroidea</taxon>
        <taxon>Drosophilidae</taxon>
        <taxon>Drosophila</taxon>
        <taxon>Sophophora</taxon>
    </lineage>
</organism>
<dbReference type="InterPro" id="IPR036056">
    <property type="entry name" value="Fibrinogen-like_C"/>
</dbReference>
<dbReference type="PANTHER" id="PTHR19143:SF327">
    <property type="entry name" value="FI21813P1-RELATED"/>
    <property type="match status" value="1"/>
</dbReference>
<dbReference type="InterPro" id="IPR020837">
    <property type="entry name" value="Fibrinogen_CS"/>
</dbReference>
<evidence type="ECO:0000313" key="5">
    <source>
        <dbReference type="EMBL" id="SPP74299.1"/>
    </source>
</evidence>
<dbReference type="PANTHER" id="PTHR19143">
    <property type="entry name" value="FIBRINOGEN/TENASCIN/ANGIOPOEITIN"/>
    <property type="match status" value="1"/>
</dbReference>
<dbReference type="InterPro" id="IPR050373">
    <property type="entry name" value="Fibrinogen_C-term_domain"/>
</dbReference>
<evidence type="ECO:0000256" key="2">
    <source>
        <dbReference type="SAM" id="Coils"/>
    </source>
</evidence>
<dbReference type="OMA" id="YRNWDAY"/>
<dbReference type="PROSITE" id="PS51406">
    <property type="entry name" value="FIBRINOGEN_C_2"/>
    <property type="match status" value="1"/>
</dbReference>
<feature type="coiled-coil region" evidence="2">
    <location>
        <begin position="97"/>
        <end position="180"/>
    </location>
</feature>
<keyword evidence="6" id="KW-1185">Reference proteome</keyword>
<feature type="domain" description="Fibrinogen C-terminal" evidence="4">
    <location>
        <begin position="211"/>
        <end position="425"/>
    </location>
</feature>